<keyword evidence="1" id="KW-1133">Transmembrane helix</keyword>
<organism evidence="2 3">
    <name type="scientific">Burkholderia territorii</name>
    <dbReference type="NCBI Taxonomy" id="1503055"/>
    <lineage>
        <taxon>Bacteria</taxon>
        <taxon>Pseudomonadati</taxon>
        <taxon>Pseudomonadota</taxon>
        <taxon>Betaproteobacteria</taxon>
        <taxon>Burkholderiales</taxon>
        <taxon>Burkholderiaceae</taxon>
        <taxon>Burkholderia</taxon>
        <taxon>Burkholderia cepacia complex</taxon>
    </lineage>
</organism>
<gene>
    <name evidence="2" type="ORF">WT27_13490</name>
</gene>
<proteinExistence type="predicted"/>
<evidence type="ECO:0000313" key="3">
    <source>
        <dbReference type="Proteomes" id="UP000062317"/>
    </source>
</evidence>
<protein>
    <submittedName>
        <fullName evidence="2">Uncharacterized protein</fullName>
    </submittedName>
</protein>
<reference evidence="2 3" key="1">
    <citation type="submission" date="2015-11" db="EMBL/GenBank/DDBJ databases">
        <title>Expanding the genomic diversity of Burkholderia species for the development of highly accurate diagnostics.</title>
        <authorList>
            <person name="Sahl J."/>
            <person name="Keim P."/>
            <person name="Wagner D."/>
        </authorList>
    </citation>
    <scope>NUCLEOTIDE SEQUENCE [LARGE SCALE GENOMIC DNA]</scope>
    <source>
        <strain evidence="2 3">MSMB1301WGS</strain>
    </source>
</reference>
<dbReference type="Proteomes" id="UP000062317">
    <property type="component" value="Unassembled WGS sequence"/>
</dbReference>
<comment type="caution">
    <text evidence="2">The sequence shown here is derived from an EMBL/GenBank/DDBJ whole genome shotgun (WGS) entry which is preliminary data.</text>
</comment>
<evidence type="ECO:0000313" key="2">
    <source>
        <dbReference type="EMBL" id="KVV40933.1"/>
    </source>
</evidence>
<dbReference type="AlphaFoldDB" id="A0A105V468"/>
<feature type="transmembrane region" description="Helical" evidence="1">
    <location>
        <begin position="52"/>
        <end position="75"/>
    </location>
</feature>
<accession>A0A105V468</accession>
<feature type="transmembrane region" description="Helical" evidence="1">
    <location>
        <begin position="20"/>
        <end position="40"/>
    </location>
</feature>
<dbReference type="RefSeq" id="WP_060108254.1">
    <property type="nucleotide sequence ID" value="NZ_LPEQ01000113.1"/>
</dbReference>
<sequence>MKKVTKTESLNTVERITSHWTWSFLGPLLGMSIFIGILDLECRMMGQSFATTLNAIYGGFFGGIFIVFAIGWVLLTTVVSYLNHARNTGDSQK</sequence>
<dbReference type="EMBL" id="LPEQ01000113">
    <property type="protein sequence ID" value="KVV40933.1"/>
    <property type="molecule type" value="Genomic_DNA"/>
</dbReference>
<name>A0A105V468_9BURK</name>
<evidence type="ECO:0000256" key="1">
    <source>
        <dbReference type="SAM" id="Phobius"/>
    </source>
</evidence>
<keyword evidence="3" id="KW-1185">Reference proteome</keyword>
<keyword evidence="1" id="KW-0812">Transmembrane</keyword>
<keyword evidence="1" id="KW-0472">Membrane</keyword>